<dbReference type="Proteomes" id="UP000016649">
    <property type="component" value="Unassembled WGS sequence"/>
</dbReference>
<comment type="caution">
    <text evidence="2">The sequence shown here is derived from an EMBL/GenBank/DDBJ whole genome shotgun (WGS) entry which is preliminary data.</text>
</comment>
<accession>A0ABN0P1V5</accession>
<dbReference type="RefSeq" id="WP_021686050.1">
    <property type="nucleotide sequence ID" value="NZ_KI260552.1"/>
</dbReference>
<name>A0ABN0P1V5_TRELE</name>
<proteinExistence type="predicted"/>
<keyword evidence="1" id="KW-0732">Signal</keyword>
<evidence type="ECO:0000313" key="3">
    <source>
        <dbReference type="Proteomes" id="UP000016649"/>
    </source>
</evidence>
<feature type="chain" id="PRO_5045744454" evidence="1">
    <location>
        <begin position="30"/>
        <end position="281"/>
    </location>
</feature>
<evidence type="ECO:0000313" key="2">
    <source>
        <dbReference type="EMBL" id="ERJ94544.1"/>
    </source>
</evidence>
<sequence length="281" mass="31435">MKHNTIYRLKRYTLLWIICICIASGNAQASKSPLYFYGAVSVSGDDAVIKLTQDLFFSQLEALDLFDIQDRRQTVYSTDILKQHANTSDLLFYAQIYEKKGEWVSVLHLVEAATGKEAVTEKQYDGYYKILMEAKNSLASLIKDFGNGEISQAKQVFQPQTPNTENLSGTWYGEEYIDKIILLRGGRGFVIFKNGASMNISVTISGKTLTALQQSKPNASFFPEIPREAALINAVNAEPVRWEMTIESESAMSGVKYTLVEAKGSGQPSVTQGSINVRWRR</sequence>
<feature type="signal peptide" evidence="1">
    <location>
        <begin position="1"/>
        <end position="29"/>
    </location>
</feature>
<keyword evidence="3" id="KW-1185">Reference proteome</keyword>
<dbReference type="EMBL" id="AWVH01000002">
    <property type="protein sequence ID" value="ERJ94544.1"/>
    <property type="molecule type" value="Genomic_DNA"/>
</dbReference>
<evidence type="ECO:0000256" key="1">
    <source>
        <dbReference type="SAM" id="SignalP"/>
    </source>
</evidence>
<reference evidence="2 3" key="1">
    <citation type="submission" date="2013-08" db="EMBL/GenBank/DDBJ databases">
        <authorList>
            <person name="Weinstock G."/>
            <person name="Sodergren E."/>
            <person name="Wylie T."/>
            <person name="Fulton L."/>
            <person name="Fulton R."/>
            <person name="Fronick C."/>
            <person name="O'Laughlin M."/>
            <person name="Godfrey J."/>
            <person name="Miner T."/>
            <person name="Herter B."/>
            <person name="Appelbaum E."/>
            <person name="Cordes M."/>
            <person name="Lek S."/>
            <person name="Wollam A."/>
            <person name="Pepin K.H."/>
            <person name="Palsikar V.B."/>
            <person name="Mitreva M."/>
            <person name="Wilson R.K."/>
        </authorList>
    </citation>
    <scope>NUCLEOTIDE SEQUENCE [LARGE SCALE GENOMIC DNA]</scope>
    <source>
        <strain evidence="2 3">ATCC 700332</strain>
    </source>
</reference>
<organism evidence="2 3">
    <name type="scientific">Treponema lecithinolyticum ATCC 700332</name>
    <dbReference type="NCBI Taxonomy" id="1321815"/>
    <lineage>
        <taxon>Bacteria</taxon>
        <taxon>Pseudomonadati</taxon>
        <taxon>Spirochaetota</taxon>
        <taxon>Spirochaetia</taxon>
        <taxon>Spirochaetales</taxon>
        <taxon>Treponemataceae</taxon>
        <taxon>Treponema</taxon>
    </lineage>
</organism>
<gene>
    <name evidence="2" type="ORF">HMPREF9193_00083</name>
</gene>
<protein>
    <submittedName>
        <fullName evidence="2">Uncharacterized protein</fullName>
    </submittedName>
</protein>